<dbReference type="AlphaFoldDB" id="A0A2X2J2N6"/>
<proteinExistence type="predicted"/>
<reference evidence="1 2" key="1">
    <citation type="submission" date="2018-06" db="EMBL/GenBank/DDBJ databases">
        <authorList>
            <consortium name="Pathogen Informatics"/>
            <person name="Doyle S."/>
        </authorList>
    </citation>
    <scope>NUCLEOTIDE SEQUENCE [LARGE SCALE GENOMIC DNA]</scope>
    <source>
        <strain evidence="1 2">NCTC11343</strain>
    </source>
</reference>
<sequence>MNASTKSSSADPDFLAVKSLFESKIIKIDEVIGKARSHKDGESFRASI</sequence>
<evidence type="ECO:0000313" key="1">
    <source>
        <dbReference type="EMBL" id="SPZ88562.1"/>
    </source>
</evidence>
<name>A0A2X2J2N6_SPHMU</name>
<organism evidence="1 2">
    <name type="scientific">Sphingobacterium multivorum</name>
    <dbReference type="NCBI Taxonomy" id="28454"/>
    <lineage>
        <taxon>Bacteria</taxon>
        <taxon>Pseudomonadati</taxon>
        <taxon>Bacteroidota</taxon>
        <taxon>Sphingobacteriia</taxon>
        <taxon>Sphingobacteriales</taxon>
        <taxon>Sphingobacteriaceae</taxon>
        <taxon>Sphingobacterium</taxon>
    </lineage>
</organism>
<gene>
    <name evidence="1" type="ORF">NCTC11343_03558</name>
</gene>
<dbReference type="RefSeq" id="WP_218565396.1">
    <property type="nucleotide sequence ID" value="NZ_UAUU01000009.1"/>
</dbReference>
<dbReference type="Proteomes" id="UP000251241">
    <property type="component" value="Unassembled WGS sequence"/>
</dbReference>
<evidence type="ECO:0000313" key="2">
    <source>
        <dbReference type="Proteomes" id="UP000251241"/>
    </source>
</evidence>
<dbReference type="EMBL" id="UAUU01000009">
    <property type="protein sequence ID" value="SPZ88562.1"/>
    <property type="molecule type" value="Genomic_DNA"/>
</dbReference>
<accession>A0A2X2J2N6</accession>
<protein>
    <submittedName>
        <fullName evidence="1">Uncharacterized protein</fullName>
    </submittedName>
</protein>